<evidence type="ECO:0000313" key="2">
    <source>
        <dbReference type="Proteomes" id="UP000029558"/>
    </source>
</evidence>
<name>A0A1L6TB61_PISSA</name>
<protein>
    <submittedName>
        <fullName evidence="1">Uncharacterized protein</fullName>
    </submittedName>
</protein>
<sequence>MLSTPWLAATEQVSKYQNHSFINNIALQQWSTIVRNARISQAISQFINDNSRLNADQVLFGRQNAFTPIELNELNAGRFIITGQYQIPGNYTALAFKTTLQPTLNQYQQLINQLSAAGVSTMALQEFITSILNNYAKTYLNYYSNLLKSFNYKINSISDLKLLLMELTSINSPLRHLIKVVDINTNLPSKDKQLSFMLPVISHFNSLHSLLNNQGLTNSNYETYTMILSGIYQSIIQNTQISTANHNNNTNINAASSSLSKQLSTVGHMALDIYTKDTNSYLEITKNWLKNVGIPDDLTPLFKKPILALYNLGIQQVQAQLISVWNQQITPILYTLTSKFPFSMDSKSPVEIAELTTKIGPNGQFWNLFKQNFKPFLIANGNQWQTRDIDYGSIIIPANILYTINAVTHLRHTLWNQQGEPQAIHYQVLAKQLPTAIINGQNIILSYLTLGNDDVYGINSKPIWKTLDYNWWAPQPTSVGLETADHKYHSYDVFDANWGLFNILNKGDSQNGHTWNWSLPIGPSVVDIHFKFKANPWDLFHINQESNTI</sequence>
<dbReference type="InterPro" id="IPR053156">
    <property type="entry name" value="T6SS_TssM-like"/>
</dbReference>
<dbReference type="PANTHER" id="PTHR36153">
    <property type="entry name" value="INNER MEMBRANE PROTEIN-RELATED"/>
    <property type="match status" value="1"/>
</dbReference>
<dbReference type="AlphaFoldDB" id="A0A1L6TB61"/>
<gene>
    <name evidence="1" type="ORF">KU39_1247</name>
</gene>
<reference evidence="1 2" key="1">
    <citation type="journal article" date="2014" name="Genome Announc.">
        <title>Comparative Genome Analysis of Two Isolates of the Fish Pathogen Piscirickettsia salmonis from Different Hosts Reveals Major Differences in Virulence-Associated Secretion Systems.</title>
        <authorList>
            <person name="Bohle H."/>
            <person name="Henriquez P."/>
            <person name="Grothusen H."/>
            <person name="Navas E."/>
            <person name="Sandoval A."/>
            <person name="Bustamante F."/>
            <person name="Bustos P."/>
            <person name="Mancilla M."/>
        </authorList>
    </citation>
    <scope>NUCLEOTIDE SEQUENCE [LARGE SCALE GENOMIC DNA]</scope>
    <source>
        <strain evidence="2">B1-32597</strain>
    </source>
</reference>
<evidence type="ECO:0000313" key="1">
    <source>
        <dbReference type="EMBL" id="ALB22429.1"/>
    </source>
</evidence>
<dbReference type="PANTHER" id="PTHR36153:SF1">
    <property type="entry name" value="TYPE VI SECRETION SYSTEM COMPONENT TSSM1"/>
    <property type="match status" value="1"/>
</dbReference>
<proteinExistence type="predicted"/>
<dbReference type="EMBL" id="CP012508">
    <property type="protein sequence ID" value="ALB22429.1"/>
    <property type="molecule type" value="Genomic_DNA"/>
</dbReference>
<dbReference type="OrthoDB" id="5602897at2"/>
<dbReference type="Proteomes" id="UP000029558">
    <property type="component" value="Chromosome"/>
</dbReference>
<accession>A0A1L6TB61</accession>
<organism evidence="1 2">
    <name type="scientific">Piscirickettsia salmonis</name>
    <dbReference type="NCBI Taxonomy" id="1238"/>
    <lineage>
        <taxon>Bacteria</taxon>
        <taxon>Pseudomonadati</taxon>
        <taxon>Pseudomonadota</taxon>
        <taxon>Gammaproteobacteria</taxon>
        <taxon>Thiotrichales</taxon>
        <taxon>Piscirickettsiaceae</taxon>
        <taxon>Piscirickettsia</taxon>
    </lineage>
</organism>
<dbReference type="RefSeq" id="WP_017378295.1">
    <property type="nucleotide sequence ID" value="NZ_CP012508.1"/>
</dbReference>